<name>A0AA39TNR9_ARMTA</name>
<evidence type="ECO:0000313" key="3">
    <source>
        <dbReference type="Proteomes" id="UP001175211"/>
    </source>
</evidence>
<protein>
    <submittedName>
        <fullName evidence="2">Acyl-CoA N-acyltransferase</fullName>
    </submittedName>
</protein>
<feature type="domain" description="N-acetyltransferase" evidence="1">
    <location>
        <begin position="14"/>
        <end position="147"/>
    </location>
</feature>
<accession>A0AA39TNR9</accession>
<evidence type="ECO:0000259" key="1">
    <source>
        <dbReference type="Pfam" id="PF13302"/>
    </source>
</evidence>
<dbReference type="EMBL" id="JAUEPS010000011">
    <property type="protein sequence ID" value="KAK0461203.1"/>
    <property type="molecule type" value="Genomic_DNA"/>
</dbReference>
<gene>
    <name evidence="2" type="ORF">EV420DRAFT_186546</name>
</gene>
<organism evidence="2 3">
    <name type="scientific">Armillaria tabescens</name>
    <name type="common">Ringless honey mushroom</name>
    <name type="synonym">Agaricus tabescens</name>
    <dbReference type="NCBI Taxonomy" id="1929756"/>
    <lineage>
        <taxon>Eukaryota</taxon>
        <taxon>Fungi</taxon>
        <taxon>Dikarya</taxon>
        <taxon>Basidiomycota</taxon>
        <taxon>Agaricomycotina</taxon>
        <taxon>Agaricomycetes</taxon>
        <taxon>Agaricomycetidae</taxon>
        <taxon>Agaricales</taxon>
        <taxon>Marasmiineae</taxon>
        <taxon>Physalacriaceae</taxon>
        <taxon>Desarmillaria</taxon>
    </lineage>
</organism>
<dbReference type="AlphaFoldDB" id="A0AA39TNR9"/>
<dbReference type="GO" id="GO:1990189">
    <property type="term" value="F:protein N-terminal-serine acetyltransferase activity"/>
    <property type="evidence" value="ECO:0007669"/>
    <property type="project" value="TreeGrafter"/>
</dbReference>
<proteinExistence type="predicted"/>
<dbReference type="GO" id="GO:0008999">
    <property type="term" value="F:protein-N-terminal-alanine acetyltransferase activity"/>
    <property type="evidence" value="ECO:0007669"/>
    <property type="project" value="TreeGrafter"/>
</dbReference>
<dbReference type="RefSeq" id="XP_060333100.1">
    <property type="nucleotide sequence ID" value="XM_060481127.1"/>
</dbReference>
<dbReference type="InterPro" id="IPR016181">
    <property type="entry name" value="Acyl_CoA_acyltransferase"/>
</dbReference>
<dbReference type="GO" id="GO:0005737">
    <property type="term" value="C:cytoplasm"/>
    <property type="evidence" value="ECO:0007669"/>
    <property type="project" value="TreeGrafter"/>
</dbReference>
<dbReference type="PANTHER" id="PTHR43441">
    <property type="entry name" value="RIBOSOMAL-PROTEIN-SERINE ACETYLTRANSFERASE"/>
    <property type="match status" value="1"/>
</dbReference>
<comment type="caution">
    <text evidence="2">The sequence shown here is derived from an EMBL/GenBank/DDBJ whole genome shotgun (WGS) entry which is preliminary data.</text>
</comment>
<dbReference type="GeneID" id="85364675"/>
<sequence>MPSHNIVLTSVTGRIKLSPPHPSEDEVAAQLRSHPEFLRYLPIFPQSVSAQEMRRRRETRSEIPSIRDFHIHVRDDKGQWEFGGIAGYFNLEEANKSCEIGIAICPVLFGTGVATDVLYTLLVYVFEEQGLHRATFQTASFNVTMRGWLDKVADVKLEEEKRECWRTERGDYCDVACYSILEWEWRDKVKGKLEHSREEYLPIHDCQV</sequence>
<dbReference type="Gene3D" id="3.40.630.30">
    <property type="match status" value="1"/>
</dbReference>
<dbReference type="InterPro" id="IPR000182">
    <property type="entry name" value="GNAT_dom"/>
</dbReference>
<dbReference type="Pfam" id="PF13302">
    <property type="entry name" value="Acetyltransf_3"/>
    <property type="match status" value="1"/>
</dbReference>
<dbReference type="Proteomes" id="UP001175211">
    <property type="component" value="Unassembled WGS sequence"/>
</dbReference>
<dbReference type="SUPFAM" id="SSF55729">
    <property type="entry name" value="Acyl-CoA N-acyltransferases (Nat)"/>
    <property type="match status" value="1"/>
</dbReference>
<evidence type="ECO:0000313" key="2">
    <source>
        <dbReference type="EMBL" id="KAK0461203.1"/>
    </source>
</evidence>
<reference evidence="2" key="1">
    <citation type="submission" date="2023-06" db="EMBL/GenBank/DDBJ databases">
        <authorList>
            <consortium name="Lawrence Berkeley National Laboratory"/>
            <person name="Ahrendt S."/>
            <person name="Sahu N."/>
            <person name="Indic B."/>
            <person name="Wong-Bajracharya J."/>
            <person name="Merenyi Z."/>
            <person name="Ke H.-M."/>
            <person name="Monk M."/>
            <person name="Kocsube S."/>
            <person name="Drula E."/>
            <person name="Lipzen A."/>
            <person name="Balint B."/>
            <person name="Henrissat B."/>
            <person name="Andreopoulos B."/>
            <person name="Martin F.M."/>
            <person name="Harder C.B."/>
            <person name="Rigling D."/>
            <person name="Ford K.L."/>
            <person name="Foster G.D."/>
            <person name="Pangilinan J."/>
            <person name="Papanicolaou A."/>
            <person name="Barry K."/>
            <person name="LaButti K."/>
            <person name="Viragh M."/>
            <person name="Koriabine M."/>
            <person name="Yan M."/>
            <person name="Riley R."/>
            <person name="Champramary S."/>
            <person name="Plett K.L."/>
            <person name="Tsai I.J."/>
            <person name="Slot J."/>
            <person name="Sipos G."/>
            <person name="Plett J."/>
            <person name="Nagy L.G."/>
            <person name="Grigoriev I.V."/>
        </authorList>
    </citation>
    <scope>NUCLEOTIDE SEQUENCE</scope>
    <source>
        <strain evidence="2">CCBAS 213</strain>
    </source>
</reference>
<dbReference type="PANTHER" id="PTHR43441:SF11">
    <property type="entry name" value="RIBOSOMAL-PROTEIN-SERINE ACETYLTRANSFERASE"/>
    <property type="match status" value="1"/>
</dbReference>
<dbReference type="InterPro" id="IPR051908">
    <property type="entry name" value="Ribosomal_N-acetyltransferase"/>
</dbReference>
<keyword evidence="3" id="KW-1185">Reference proteome</keyword>